<feature type="compositionally biased region" description="Polar residues" evidence="4">
    <location>
        <begin position="17"/>
        <end position="27"/>
    </location>
</feature>
<evidence type="ECO:0000256" key="2">
    <source>
        <dbReference type="ARBA" id="ARBA00023139"/>
    </source>
</evidence>
<dbReference type="Proteomes" id="UP000095023">
    <property type="component" value="Unassembled WGS sequence"/>
</dbReference>
<keyword evidence="1" id="KW-0519">Myristate</keyword>
<keyword evidence="3" id="KW-0449">Lipoprotein</keyword>
<name>A0A1E4TKP2_9ASCO</name>
<feature type="compositionally biased region" description="Basic and acidic residues" evidence="4">
    <location>
        <begin position="96"/>
        <end position="107"/>
    </location>
</feature>
<evidence type="ECO:0000313" key="6">
    <source>
        <dbReference type="Proteomes" id="UP000095023"/>
    </source>
</evidence>
<evidence type="ECO:0000256" key="4">
    <source>
        <dbReference type="SAM" id="MobiDB-lite"/>
    </source>
</evidence>
<protein>
    <submittedName>
        <fullName evidence="5">Uncharacterized protein</fullName>
    </submittedName>
</protein>
<evidence type="ECO:0000256" key="3">
    <source>
        <dbReference type="ARBA" id="ARBA00023288"/>
    </source>
</evidence>
<dbReference type="Pfam" id="PF15811">
    <property type="entry name" value="SVIP"/>
    <property type="match status" value="1"/>
</dbReference>
<evidence type="ECO:0000256" key="1">
    <source>
        <dbReference type="ARBA" id="ARBA00022707"/>
    </source>
</evidence>
<dbReference type="EMBL" id="KV453841">
    <property type="protein sequence ID" value="ODV92297.1"/>
    <property type="molecule type" value="Genomic_DNA"/>
</dbReference>
<feature type="compositionally biased region" description="Basic and acidic residues" evidence="4">
    <location>
        <begin position="1"/>
        <end position="13"/>
    </location>
</feature>
<dbReference type="InterPro" id="IPR031632">
    <property type="entry name" value="SVIP"/>
</dbReference>
<keyword evidence="6" id="KW-1185">Reference proteome</keyword>
<feature type="region of interest" description="Disordered" evidence="4">
    <location>
        <begin position="1"/>
        <end position="107"/>
    </location>
</feature>
<dbReference type="OrthoDB" id="4036141at2759"/>
<proteinExistence type="predicted"/>
<keyword evidence="2" id="KW-0564">Palmitate</keyword>
<evidence type="ECO:0000313" key="5">
    <source>
        <dbReference type="EMBL" id="ODV92297.1"/>
    </source>
</evidence>
<organism evidence="5 6">
    <name type="scientific">Tortispora caseinolytica NRRL Y-17796</name>
    <dbReference type="NCBI Taxonomy" id="767744"/>
    <lineage>
        <taxon>Eukaryota</taxon>
        <taxon>Fungi</taxon>
        <taxon>Dikarya</taxon>
        <taxon>Ascomycota</taxon>
        <taxon>Saccharomycotina</taxon>
        <taxon>Trigonopsidomycetes</taxon>
        <taxon>Trigonopsidales</taxon>
        <taxon>Trigonopsidaceae</taxon>
        <taxon>Tortispora</taxon>
    </lineage>
</organism>
<accession>A0A1E4TKP2</accession>
<gene>
    <name evidence="5" type="ORF">CANCADRAFT_881</name>
</gene>
<sequence length="107" mass="11391">MSKHEEYPAEGRRLGSASDSHGRSSVPTKPKKPAYQGQGRKLGDSTDVSGSTHDPRSAAALAAESRNKSAAPKGALGTKLEQERRKNQSTLLSEAGTKDKSEPLIFD</sequence>
<reference evidence="6" key="1">
    <citation type="submission" date="2016-02" db="EMBL/GenBank/DDBJ databases">
        <title>Comparative genomics of biotechnologically important yeasts.</title>
        <authorList>
            <consortium name="DOE Joint Genome Institute"/>
            <person name="Riley R."/>
            <person name="Haridas S."/>
            <person name="Wolfe K.H."/>
            <person name="Lopes M.R."/>
            <person name="Hittinger C.T."/>
            <person name="Goker M."/>
            <person name="Salamov A."/>
            <person name="Wisecaver J."/>
            <person name="Long T.M."/>
            <person name="Aerts A.L."/>
            <person name="Barry K."/>
            <person name="Choi C."/>
            <person name="Clum A."/>
            <person name="Coughlan A.Y."/>
            <person name="Deshpande S."/>
            <person name="Douglass A.P."/>
            <person name="Hanson S.J."/>
            <person name="Klenk H.-P."/>
            <person name="Labutti K."/>
            <person name="Lapidus A."/>
            <person name="Lindquist E."/>
            <person name="Lipzen A."/>
            <person name="Meier-Kolthoff J.P."/>
            <person name="Ohm R.A."/>
            <person name="Otillar R.P."/>
            <person name="Pangilinan J."/>
            <person name="Peng Y."/>
            <person name="Rokas A."/>
            <person name="Rosa C.A."/>
            <person name="Scheuner C."/>
            <person name="Sibirny A.A."/>
            <person name="Slot J.C."/>
            <person name="Stielow J.B."/>
            <person name="Sun H."/>
            <person name="Kurtzman C.P."/>
            <person name="Blackwell M."/>
            <person name="Jeffries T.W."/>
            <person name="Grigoriev I.V."/>
        </authorList>
    </citation>
    <scope>NUCLEOTIDE SEQUENCE [LARGE SCALE GENOMIC DNA]</scope>
    <source>
        <strain evidence="6">NRRL Y-17796</strain>
    </source>
</reference>
<dbReference type="AlphaFoldDB" id="A0A1E4TKP2"/>